<name>A0ABS6SAX0_9SPHN</name>
<feature type="transmembrane region" description="Helical" evidence="7">
    <location>
        <begin position="227"/>
        <end position="244"/>
    </location>
</feature>
<dbReference type="EMBL" id="JAGSPA010000001">
    <property type="protein sequence ID" value="MBV7255560.1"/>
    <property type="molecule type" value="Genomic_DNA"/>
</dbReference>
<dbReference type="RefSeq" id="WP_218443899.1">
    <property type="nucleotide sequence ID" value="NZ_JAGSPA010000001.1"/>
</dbReference>
<comment type="pathway">
    <text evidence="7">Protein modification; lipoprotein biosynthesis (diacylglyceryl transfer).</text>
</comment>
<protein>
    <recommendedName>
        <fullName evidence="7">Phosphatidylglycerol--prolipoprotein diacylglyceryl transferase</fullName>
        <ecNumber evidence="7">2.5.1.145</ecNumber>
    </recommendedName>
</protein>
<keyword evidence="4 7" id="KW-0812">Transmembrane</keyword>
<evidence type="ECO:0000256" key="6">
    <source>
        <dbReference type="ARBA" id="ARBA00023136"/>
    </source>
</evidence>
<keyword evidence="6 7" id="KW-0472">Membrane</keyword>
<comment type="caution">
    <text evidence="8">The sequence shown here is derived from an EMBL/GenBank/DDBJ whole genome shotgun (WGS) entry which is preliminary data.</text>
</comment>
<evidence type="ECO:0000256" key="2">
    <source>
        <dbReference type="ARBA" id="ARBA00022475"/>
    </source>
</evidence>
<feature type="transmembrane region" description="Helical" evidence="7">
    <location>
        <begin position="148"/>
        <end position="166"/>
    </location>
</feature>
<keyword evidence="8" id="KW-0328">Glycosyltransferase</keyword>
<comment type="similarity">
    <text evidence="1 7">Belongs to the Lgt family.</text>
</comment>
<sequence length="299" mass="33730">MFDAAFHAAIGTVFQAVIDYPNIDPVWFTIPLPFVDFDLPIRWYSLSYIAGILLAWWYMLRLIQRPGAPIARRHADDLVTWLTLGVILGGRVGSILFYSPERYFGPDGSLLNMLKLWEGGMSFHGGAVGVAIAMFLYARKEKLNWLRLWDYVACTVPFGLFFGRLANFVNGELYGRPADVPWAMVFPGGGAEPRHPSQLYEAGLEGIALFVILWLLFWKTDARYKPGLLAGTFVGGYGVFRFFVEFFRMPDDNLGFLTFGMTMGQWLCVPMILLGAYLIFTANGRRQRIEPISGAHAQQ</sequence>
<dbReference type="EC" id="2.5.1.145" evidence="7"/>
<comment type="function">
    <text evidence="7">Catalyzes the transfer of the diacylglyceryl group from phosphatidylglycerol to the sulfhydryl group of the N-terminal cysteine of a prolipoprotein, the first step in the formation of mature lipoproteins.</text>
</comment>
<evidence type="ECO:0000256" key="3">
    <source>
        <dbReference type="ARBA" id="ARBA00022679"/>
    </source>
</evidence>
<feature type="binding site" evidence="7">
    <location>
        <position position="164"/>
    </location>
    <ligand>
        <name>a 1,2-diacyl-sn-glycero-3-phospho-(1'-sn-glycerol)</name>
        <dbReference type="ChEBI" id="CHEBI:64716"/>
    </ligand>
</feature>
<keyword evidence="5 7" id="KW-1133">Transmembrane helix</keyword>
<evidence type="ECO:0000256" key="5">
    <source>
        <dbReference type="ARBA" id="ARBA00022989"/>
    </source>
</evidence>
<organism evidence="8 9">
    <name type="scientific">Pacificimonas pallii</name>
    <dbReference type="NCBI Taxonomy" id="2827236"/>
    <lineage>
        <taxon>Bacteria</taxon>
        <taxon>Pseudomonadati</taxon>
        <taxon>Pseudomonadota</taxon>
        <taxon>Alphaproteobacteria</taxon>
        <taxon>Sphingomonadales</taxon>
        <taxon>Sphingosinicellaceae</taxon>
        <taxon>Pacificimonas</taxon>
    </lineage>
</organism>
<dbReference type="GO" id="GO:0016757">
    <property type="term" value="F:glycosyltransferase activity"/>
    <property type="evidence" value="ECO:0007669"/>
    <property type="project" value="UniProtKB-KW"/>
</dbReference>
<feature type="transmembrane region" description="Helical" evidence="7">
    <location>
        <begin position="199"/>
        <end position="218"/>
    </location>
</feature>
<reference evidence="8 9" key="1">
    <citation type="submission" date="2021-04" db="EMBL/GenBank/DDBJ databases">
        <authorList>
            <person name="Pira H."/>
            <person name="Risdian C."/>
            <person name="Wink J."/>
        </authorList>
    </citation>
    <scope>NUCLEOTIDE SEQUENCE [LARGE SCALE GENOMIC DNA]</scope>
    <source>
        <strain evidence="8 9">WHA3</strain>
    </source>
</reference>
<evidence type="ECO:0000256" key="7">
    <source>
        <dbReference type="HAMAP-Rule" id="MF_01147"/>
    </source>
</evidence>
<feature type="transmembrane region" description="Helical" evidence="7">
    <location>
        <begin position="78"/>
        <end position="99"/>
    </location>
</feature>
<evidence type="ECO:0000256" key="4">
    <source>
        <dbReference type="ARBA" id="ARBA00022692"/>
    </source>
</evidence>
<feature type="transmembrane region" description="Helical" evidence="7">
    <location>
        <begin position="41"/>
        <end position="58"/>
    </location>
</feature>
<comment type="catalytic activity">
    <reaction evidence="7">
        <text>L-cysteinyl-[prolipoprotein] + a 1,2-diacyl-sn-glycero-3-phospho-(1'-sn-glycerol) = an S-1,2-diacyl-sn-glyceryl-L-cysteinyl-[prolipoprotein] + sn-glycerol 1-phosphate + H(+)</text>
        <dbReference type="Rhea" id="RHEA:56712"/>
        <dbReference type="Rhea" id="RHEA-COMP:14679"/>
        <dbReference type="Rhea" id="RHEA-COMP:14680"/>
        <dbReference type="ChEBI" id="CHEBI:15378"/>
        <dbReference type="ChEBI" id="CHEBI:29950"/>
        <dbReference type="ChEBI" id="CHEBI:57685"/>
        <dbReference type="ChEBI" id="CHEBI:64716"/>
        <dbReference type="ChEBI" id="CHEBI:140658"/>
        <dbReference type="EC" id="2.5.1.145"/>
    </reaction>
</comment>
<dbReference type="HAMAP" id="MF_01147">
    <property type="entry name" value="Lgt"/>
    <property type="match status" value="1"/>
</dbReference>
<dbReference type="PROSITE" id="PS01311">
    <property type="entry name" value="LGT"/>
    <property type="match status" value="1"/>
</dbReference>
<dbReference type="NCBIfam" id="TIGR00544">
    <property type="entry name" value="lgt"/>
    <property type="match status" value="1"/>
</dbReference>
<feature type="transmembrane region" description="Helical" evidence="7">
    <location>
        <begin position="256"/>
        <end position="280"/>
    </location>
</feature>
<dbReference type="PANTHER" id="PTHR30589:SF0">
    <property type="entry name" value="PHOSPHATIDYLGLYCEROL--PROLIPOPROTEIN DIACYLGLYCERYL TRANSFERASE"/>
    <property type="match status" value="1"/>
</dbReference>
<comment type="subcellular location">
    <subcellularLocation>
        <location evidence="7">Cell membrane</location>
        <topology evidence="7">Multi-pass membrane protein</topology>
    </subcellularLocation>
</comment>
<keyword evidence="2 7" id="KW-1003">Cell membrane</keyword>
<keyword evidence="9" id="KW-1185">Reference proteome</keyword>
<dbReference type="Proteomes" id="UP000722336">
    <property type="component" value="Unassembled WGS sequence"/>
</dbReference>
<feature type="transmembrane region" description="Helical" evidence="7">
    <location>
        <begin position="119"/>
        <end position="136"/>
    </location>
</feature>
<gene>
    <name evidence="7" type="primary">lgt</name>
    <name evidence="8" type="ORF">KCG44_02040</name>
</gene>
<evidence type="ECO:0000313" key="9">
    <source>
        <dbReference type="Proteomes" id="UP000722336"/>
    </source>
</evidence>
<keyword evidence="3 7" id="KW-0808">Transferase</keyword>
<accession>A0ABS6SAX0</accession>
<dbReference type="InterPro" id="IPR001640">
    <property type="entry name" value="Lgt"/>
</dbReference>
<evidence type="ECO:0000256" key="1">
    <source>
        <dbReference type="ARBA" id="ARBA00007150"/>
    </source>
</evidence>
<dbReference type="PANTHER" id="PTHR30589">
    <property type="entry name" value="PROLIPOPROTEIN DIACYLGLYCERYL TRANSFERASE"/>
    <property type="match status" value="1"/>
</dbReference>
<proteinExistence type="inferred from homology"/>
<evidence type="ECO:0000313" key="8">
    <source>
        <dbReference type="EMBL" id="MBV7255560.1"/>
    </source>
</evidence>
<dbReference type="Pfam" id="PF01790">
    <property type="entry name" value="LGT"/>
    <property type="match status" value="1"/>
</dbReference>